<dbReference type="EMBL" id="PJNH01000001">
    <property type="protein sequence ID" value="PKR78760.1"/>
    <property type="molecule type" value="Genomic_DNA"/>
</dbReference>
<proteinExistence type="predicted"/>
<gene>
    <name evidence="3" type="ORF">CEY16_03110</name>
</gene>
<sequence length="448" mass="49820">MKLYLDPGHGGVDSGAQGNGLLEKNMNLDIALRIRSILQNGYENVEVLMSRTDDRTKNLTERTDEANTWGADHYLSIHCNAFDGSAKGFENFIHDSLSDSSITAQYQDILHEEVMKVNGLKDRGQKMANFHVLRESIMPALITENGFIDNVEDANLIQMASWREKVAQGHVNGLVKAFNLQPKSGDNDSTYRVIAGSFSLRENAEKRVAHLELNGIEAFIVPIIMAGQQWYRVQAGAFSILENAEARLEKVKQAEIEDAYILTEDGISEPMGYPILGKTLISPIQMNQFVKSINPNAKELGAYYLKFGQYYGIRGDIAFAQAMHETNYLRFTGVVQPEQNNFSGLGATGSDNPGASFDTPEESALAHIQHLYAYASTEPLPDKYPLVDPRFNLVTRGSATTWQALNGKWAVPGENYGQSILQIYEKALENSIQNLEKTLQEVKENSSN</sequence>
<evidence type="ECO:0000259" key="2">
    <source>
        <dbReference type="PROSITE" id="PS51724"/>
    </source>
</evidence>
<comment type="caution">
    <text evidence="3">The sequence shown here is derived from an EMBL/GenBank/DDBJ whole genome shotgun (WGS) entry which is preliminary data.</text>
</comment>
<dbReference type="Gene3D" id="3.30.70.1070">
    <property type="entry name" value="Sporulation related repeat"/>
    <property type="match status" value="1"/>
</dbReference>
<name>A0A2I0QXC4_9BACI</name>
<evidence type="ECO:0000256" key="1">
    <source>
        <dbReference type="ARBA" id="ARBA00022801"/>
    </source>
</evidence>
<protein>
    <submittedName>
        <fullName evidence="3">N-acetylmuramoyl-L-alanine amidase</fullName>
    </submittedName>
</protein>
<dbReference type="PANTHER" id="PTHR30404:SF0">
    <property type="entry name" value="N-ACETYLMURAMOYL-L-ALANINE AMIDASE AMIC"/>
    <property type="match status" value="1"/>
</dbReference>
<dbReference type="Gene3D" id="3.40.630.40">
    <property type="entry name" value="Zn-dependent exopeptidases"/>
    <property type="match status" value="1"/>
</dbReference>
<dbReference type="GO" id="GO:0030288">
    <property type="term" value="C:outer membrane-bounded periplasmic space"/>
    <property type="evidence" value="ECO:0007669"/>
    <property type="project" value="TreeGrafter"/>
</dbReference>
<dbReference type="RefSeq" id="WP_101330503.1">
    <property type="nucleotide sequence ID" value="NZ_PJNH01000001.1"/>
</dbReference>
<feature type="domain" description="SPOR" evidence="2">
    <location>
        <begin position="185"/>
        <end position="264"/>
    </location>
</feature>
<dbReference type="InterPro" id="IPR002508">
    <property type="entry name" value="MurNAc-LAA_cat"/>
</dbReference>
<dbReference type="SUPFAM" id="SSF53187">
    <property type="entry name" value="Zn-dependent exopeptidases"/>
    <property type="match status" value="1"/>
</dbReference>
<dbReference type="AlphaFoldDB" id="A0A2I0QXC4"/>
<dbReference type="InterPro" id="IPR002901">
    <property type="entry name" value="MGlyc_endo_b_GlcNAc-like_dom"/>
</dbReference>
<dbReference type="GO" id="GO:0004040">
    <property type="term" value="F:amidase activity"/>
    <property type="evidence" value="ECO:0007669"/>
    <property type="project" value="InterPro"/>
</dbReference>
<dbReference type="OrthoDB" id="9763643at2"/>
<dbReference type="Pfam" id="PF01832">
    <property type="entry name" value="Glucosaminidase"/>
    <property type="match status" value="1"/>
</dbReference>
<dbReference type="InterPro" id="IPR050695">
    <property type="entry name" value="N-acetylmuramoyl_amidase_3"/>
</dbReference>
<dbReference type="PROSITE" id="PS51724">
    <property type="entry name" value="SPOR"/>
    <property type="match status" value="1"/>
</dbReference>
<evidence type="ECO:0000313" key="3">
    <source>
        <dbReference type="EMBL" id="PKR78760.1"/>
    </source>
</evidence>
<dbReference type="Pfam" id="PF05036">
    <property type="entry name" value="SPOR"/>
    <property type="match status" value="1"/>
</dbReference>
<dbReference type="Pfam" id="PF01520">
    <property type="entry name" value="Amidase_3"/>
    <property type="match status" value="1"/>
</dbReference>
<dbReference type="GO" id="GO:0009253">
    <property type="term" value="P:peptidoglycan catabolic process"/>
    <property type="evidence" value="ECO:0007669"/>
    <property type="project" value="InterPro"/>
</dbReference>
<reference evidence="3 4" key="1">
    <citation type="submission" date="2017-06" db="EMBL/GenBank/DDBJ databases">
        <title>the draft geome sequence of Illustriluteabacillus marina B3227.</title>
        <authorList>
            <person name="He R.-H."/>
            <person name="Du Z.-J."/>
        </authorList>
    </citation>
    <scope>NUCLEOTIDE SEQUENCE [LARGE SCALE GENOMIC DNA]</scope>
    <source>
        <strain evidence="3 4">B3227</strain>
    </source>
</reference>
<dbReference type="GO" id="GO:0008745">
    <property type="term" value="F:N-acetylmuramoyl-L-alanine amidase activity"/>
    <property type="evidence" value="ECO:0007669"/>
    <property type="project" value="InterPro"/>
</dbReference>
<keyword evidence="1" id="KW-0378">Hydrolase</keyword>
<accession>A0A2I0QXC4</accession>
<evidence type="ECO:0000313" key="4">
    <source>
        <dbReference type="Proteomes" id="UP000243524"/>
    </source>
</evidence>
<dbReference type="SMART" id="SM00646">
    <property type="entry name" value="Ami_3"/>
    <property type="match status" value="1"/>
</dbReference>
<dbReference type="InterPro" id="IPR007730">
    <property type="entry name" value="SPOR-like_dom"/>
</dbReference>
<dbReference type="PANTHER" id="PTHR30404">
    <property type="entry name" value="N-ACETYLMURAMOYL-L-ALANINE AMIDASE"/>
    <property type="match status" value="1"/>
</dbReference>
<dbReference type="Proteomes" id="UP000243524">
    <property type="component" value="Unassembled WGS sequence"/>
</dbReference>
<dbReference type="SUPFAM" id="SSF110997">
    <property type="entry name" value="Sporulation related repeat"/>
    <property type="match status" value="1"/>
</dbReference>
<organism evidence="3 4">
    <name type="scientific">Halalkalibacillus sediminis</name>
    <dbReference type="NCBI Taxonomy" id="2018042"/>
    <lineage>
        <taxon>Bacteria</taxon>
        <taxon>Bacillati</taxon>
        <taxon>Bacillota</taxon>
        <taxon>Bacilli</taxon>
        <taxon>Bacillales</taxon>
        <taxon>Bacillaceae</taxon>
        <taxon>Halalkalibacillus</taxon>
    </lineage>
</organism>
<dbReference type="GO" id="GO:0042834">
    <property type="term" value="F:peptidoglycan binding"/>
    <property type="evidence" value="ECO:0007669"/>
    <property type="project" value="InterPro"/>
</dbReference>
<dbReference type="CDD" id="cd02696">
    <property type="entry name" value="MurNAc-LAA"/>
    <property type="match status" value="1"/>
</dbReference>
<dbReference type="InterPro" id="IPR036680">
    <property type="entry name" value="SPOR-like_sf"/>
</dbReference>
<keyword evidence="4" id="KW-1185">Reference proteome</keyword>